<evidence type="ECO:0000313" key="3">
    <source>
        <dbReference type="EMBL" id="JAC64413.1"/>
    </source>
</evidence>
<feature type="transmembrane region" description="Helical" evidence="2">
    <location>
        <begin position="169"/>
        <end position="190"/>
    </location>
</feature>
<dbReference type="CDD" id="cd17039">
    <property type="entry name" value="Ubl_ubiquitin_like"/>
    <property type="match status" value="1"/>
</dbReference>
<accession>A0A061QXG5</accession>
<dbReference type="AlphaFoldDB" id="A0A061QXG5"/>
<protein>
    <submittedName>
        <fullName evidence="3">Uncharacterized protein</fullName>
    </submittedName>
</protein>
<keyword evidence="2" id="KW-0812">Transmembrane</keyword>
<proteinExistence type="predicted"/>
<gene>
    <name evidence="3" type="ORF">TSPGSL018_18360</name>
</gene>
<evidence type="ECO:0000256" key="2">
    <source>
        <dbReference type="SAM" id="Phobius"/>
    </source>
</evidence>
<keyword evidence="2" id="KW-1133">Transmembrane helix</keyword>
<dbReference type="EMBL" id="GBEZ01022428">
    <property type="protein sequence ID" value="JAC64413.1"/>
    <property type="molecule type" value="Transcribed_RNA"/>
</dbReference>
<keyword evidence="2" id="KW-0472">Membrane</keyword>
<sequence>MVDTSKIILLQLSKTEIQDIAPILLRHSEIPSDGLLEIFLPRFPRVRDVKAAVANRFGIPVEDQSLFGPLPEETELKHDWVFLHSLGVIPGLTAVEYKDSTHTESAVKNRSLDTGSLFSCVTPLACRQHKEGDLLSDVLVLGTRLPLPEYFPGGSFHSQRLRRAQRASLLLQALLCAALLGAVLYVLWLIPGYELPNIRPTDYSVLQAMRENLTQLRAADGTGGQPMAEGSAPGSEPLHSGSGSQEHADGEL</sequence>
<organism evidence="3">
    <name type="scientific">Tetraselmis sp. GSL018</name>
    <dbReference type="NCBI Taxonomy" id="582737"/>
    <lineage>
        <taxon>Eukaryota</taxon>
        <taxon>Viridiplantae</taxon>
        <taxon>Chlorophyta</taxon>
        <taxon>core chlorophytes</taxon>
        <taxon>Chlorodendrophyceae</taxon>
        <taxon>Chlorodendrales</taxon>
        <taxon>Chlorodendraceae</taxon>
        <taxon>Tetraselmis</taxon>
    </lineage>
</organism>
<name>A0A061QXG5_9CHLO</name>
<evidence type="ECO:0000256" key="1">
    <source>
        <dbReference type="SAM" id="MobiDB-lite"/>
    </source>
</evidence>
<reference evidence="3" key="1">
    <citation type="submission" date="2014-05" db="EMBL/GenBank/DDBJ databases">
        <title>The transcriptome of the halophilic microalga Tetraselmis sp. GSL018 isolated from the Great Salt Lake, Utah.</title>
        <authorList>
            <person name="Jinkerson R.E."/>
            <person name="D'Adamo S."/>
            <person name="Posewitz M.C."/>
        </authorList>
    </citation>
    <scope>NUCLEOTIDE SEQUENCE</scope>
    <source>
        <strain evidence="3">GSL018</strain>
    </source>
</reference>
<feature type="region of interest" description="Disordered" evidence="1">
    <location>
        <begin position="219"/>
        <end position="252"/>
    </location>
</feature>